<dbReference type="AlphaFoldDB" id="A0A1B0C1C4"/>
<reference evidence="2" key="2">
    <citation type="submission" date="2020-05" db="UniProtKB">
        <authorList>
            <consortium name="EnsemblMetazoa"/>
        </authorList>
    </citation>
    <scope>IDENTIFICATION</scope>
    <source>
        <strain evidence="2">IAEA</strain>
    </source>
</reference>
<keyword evidence="3" id="KW-1185">Reference proteome</keyword>
<accession>A0A1B0C1C4</accession>
<reference evidence="3" key="1">
    <citation type="submission" date="2015-01" db="EMBL/GenBank/DDBJ databases">
        <authorList>
            <person name="Aksoy S."/>
            <person name="Warren W."/>
            <person name="Wilson R.K."/>
        </authorList>
    </citation>
    <scope>NUCLEOTIDE SEQUENCE [LARGE SCALE GENOMIC DNA]</scope>
    <source>
        <strain evidence="3">IAEA</strain>
    </source>
</reference>
<feature type="compositionally biased region" description="Basic and acidic residues" evidence="1">
    <location>
        <begin position="1"/>
        <end position="10"/>
    </location>
</feature>
<sequence>MNSRSQEEQRNSSSPLISEPEPGELLGDCFKVLGWFFDGSFHEPLSVATSFSNKLELSRTTEPSSNFTLTEVKISDELPWLAIKS</sequence>
<evidence type="ECO:0000256" key="1">
    <source>
        <dbReference type="SAM" id="MobiDB-lite"/>
    </source>
</evidence>
<evidence type="ECO:0000313" key="3">
    <source>
        <dbReference type="Proteomes" id="UP000092460"/>
    </source>
</evidence>
<feature type="region of interest" description="Disordered" evidence="1">
    <location>
        <begin position="1"/>
        <end position="23"/>
    </location>
</feature>
<dbReference type="VEuPathDB" id="VectorBase:GPPI046506"/>
<dbReference type="Proteomes" id="UP000092460">
    <property type="component" value="Unassembled WGS sequence"/>
</dbReference>
<name>A0A1B0C1C4_9MUSC</name>
<proteinExistence type="predicted"/>
<dbReference type="EnsemblMetazoa" id="GPPI046506-RA">
    <property type="protein sequence ID" value="GPPI046506-PA"/>
    <property type="gene ID" value="GPPI046506"/>
</dbReference>
<dbReference type="EMBL" id="JXJN01023972">
    <property type="status" value="NOT_ANNOTATED_CDS"/>
    <property type="molecule type" value="Genomic_DNA"/>
</dbReference>
<evidence type="ECO:0000313" key="2">
    <source>
        <dbReference type="EnsemblMetazoa" id="GPPI046506-PA"/>
    </source>
</evidence>
<protein>
    <submittedName>
        <fullName evidence="2">Uncharacterized protein</fullName>
    </submittedName>
</protein>
<organism evidence="2 3">
    <name type="scientific">Glossina palpalis gambiensis</name>
    <dbReference type="NCBI Taxonomy" id="67801"/>
    <lineage>
        <taxon>Eukaryota</taxon>
        <taxon>Metazoa</taxon>
        <taxon>Ecdysozoa</taxon>
        <taxon>Arthropoda</taxon>
        <taxon>Hexapoda</taxon>
        <taxon>Insecta</taxon>
        <taxon>Pterygota</taxon>
        <taxon>Neoptera</taxon>
        <taxon>Endopterygota</taxon>
        <taxon>Diptera</taxon>
        <taxon>Brachycera</taxon>
        <taxon>Muscomorpha</taxon>
        <taxon>Hippoboscoidea</taxon>
        <taxon>Glossinidae</taxon>
        <taxon>Glossina</taxon>
    </lineage>
</organism>